<sequence>MEKRHNAKTKSLQNGGSDMAYDALDVAKYIIKKYYGMRNPVTNLKLQKMLYFAWIRYYKETKEYLFNDKIEAWMLGPVVPNVYYQYYIYAGIPIREDKEPSKPFSPEAVAVLDKLIEDCMDKTARELVDKAHKNGTPWDRTYKPDEKKTIDFEMIIDVECAA</sequence>
<evidence type="ECO:0000259" key="1">
    <source>
        <dbReference type="Pfam" id="PF13274"/>
    </source>
</evidence>
<dbReference type="InterPro" id="IPR025272">
    <property type="entry name" value="SocA_Panacea"/>
</dbReference>
<dbReference type="Proteomes" id="UP000752814">
    <property type="component" value="Unassembled WGS sequence"/>
</dbReference>
<evidence type="ECO:0000313" key="3">
    <source>
        <dbReference type="Proteomes" id="UP000752814"/>
    </source>
</evidence>
<organism evidence="2 3">
    <name type="scientific">Candidatus Methanomassiliicoccus intestinalis</name>
    <dbReference type="NCBI Taxonomy" id="1406512"/>
    <lineage>
        <taxon>Archaea</taxon>
        <taxon>Methanobacteriati</taxon>
        <taxon>Thermoplasmatota</taxon>
        <taxon>Thermoplasmata</taxon>
        <taxon>Methanomassiliicoccales</taxon>
        <taxon>Methanomassiliicoccaceae</taxon>
        <taxon>Methanomassiliicoccus</taxon>
    </lineage>
</organism>
<gene>
    <name evidence="2" type="ORF">A3207_00690</name>
</gene>
<dbReference type="Pfam" id="PF13274">
    <property type="entry name" value="SocA_Panacea"/>
    <property type="match status" value="1"/>
</dbReference>
<dbReference type="AlphaFoldDB" id="A0A8J8PHQ6"/>
<feature type="domain" description="Antitoxin SocA-like Panacea" evidence="1">
    <location>
        <begin position="46"/>
        <end position="138"/>
    </location>
</feature>
<accession>A0A8J8PHQ6</accession>
<reference evidence="2" key="1">
    <citation type="submission" date="2016-03" db="EMBL/GenBank/DDBJ databases">
        <authorList>
            <person name="Borrel G."/>
            <person name="Mccann A."/>
            <person name="O'Toole P.W."/>
        </authorList>
    </citation>
    <scope>NUCLEOTIDE SEQUENCE</scope>
    <source>
        <strain evidence="2">183</strain>
    </source>
</reference>
<evidence type="ECO:0000313" key="2">
    <source>
        <dbReference type="EMBL" id="TQS84593.1"/>
    </source>
</evidence>
<name>A0A8J8PHQ6_9ARCH</name>
<protein>
    <recommendedName>
        <fullName evidence="1">Antitoxin SocA-like Panacea domain-containing protein</fullName>
    </recommendedName>
</protein>
<proteinExistence type="predicted"/>
<comment type="caution">
    <text evidence="2">The sequence shown here is derived from an EMBL/GenBank/DDBJ whole genome shotgun (WGS) entry which is preliminary data.</text>
</comment>
<dbReference type="EMBL" id="LVVT01000001">
    <property type="protein sequence ID" value="TQS84593.1"/>
    <property type="molecule type" value="Genomic_DNA"/>
</dbReference>